<gene>
    <name evidence="3" type="ORF">OC846_006677</name>
</gene>
<feature type="compositionally biased region" description="Low complexity" evidence="2">
    <location>
        <begin position="193"/>
        <end position="203"/>
    </location>
</feature>
<keyword evidence="4" id="KW-1185">Reference proteome</keyword>
<protein>
    <recommendedName>
        <fullName evidence="5">OTU domain-containing protein</fullName>
    </recommendedName>
</protein>
<feature type="compositionally biased region" description="Acidic residues" evidence="2">
    <location>
        <begin position="204"/>
        <end position="213"/>
    </location>
</feature>
<feature type="compositionally biased region" description="Basic and acidic residues" evidence="2">
    <location>
        <begin position="123"/>
        <end position="132"/>
    </location>
</feature>
<dbReference type="AlphaFoldDB" id="A0AAN6JNT3"/>
<organism evidence="3 4">
    <name type="scientific">Tilletia horrida</name>
    <dbReference type="NCBI Taxonomy" id="155126"/>
    <lineage>
        <taxon>Eukaryota</taxon>
        <taxon>Fungi</taxon>
        <taxon>Dikarya</taxon>
        <taxon>Basidiomycota</taxon>
        <taxon>Ustilaginomycotina</taxon>
        <taxon>Exobasidiomycetes</taxon>
        <taxon>Tilletiales</taxon>
        <taxon>Tilletiaceae</taxon>
        <taxon>Tilletia</taxon>
    </lineage>
</organism>
<feature type="region of interest" description="Disordered" evidence="2">
    <location>
        <begin position="168"/>
        <end position="213"/>
    </location>
</feature>
<feature type="coiled-coil region" evidence="1">
    <location>
        <begin position="139"/>
        <end position="166"/>
    </location>
</feature>
<keyword evidence="1" id="KW-0175">Coiled coil</keyword>
<reference evidence="3" key="1">
    <citation type="journal article" date="2023" name="PhytoFront">
        <title>Draft Genome Resources of Seven Strains of Tilletia horrida, Causal Agent of Kernel Smut of Rice.</title>
        <authorList>
            <person name="Khanal S."/>
            <person name="Antony Babu S."/>
            <person name="Zhou X.G."/>
        </authorList>
    </citation>
    <scope>NUCLEOTIDE SEQUENCE</scope>
    <source>
        <strain evidence="3">TX6</strain>
    </source>
</reference>
<evidence type="ECO:0000313" key="4">
    <source>
        <dbReference type="Proteomes" id="UP001176517"/>
    </source>
</evidence>
<sequence>MPPDLTIRPAGLAKKSKIARLHFTFRACDEDGEHFLWDCKYCHCEVRTTWHVSLLATHINGNDKKARVKPCAYGPKGNKTENKDDAESSSDTEGSTESAIASPAKRTASQAQSSSRTKKRSKPAVERAAARHNEEDLTIKEALEVVVQLKKTVADLEEKLKAYQRAHTHADGYHGGPPASHLSRDLKRRRDSTSSSKSSLSSLTDDDQEEEEEVIVRLGPNLSVPFLLPVTTREPMAGDGNCGFRAAAYGVWGDQSRWKDLREALSQQLELGSATYQREGLWTAVQEAKLQERLKADDDGAMASTAQWFGSIDCCVLLADLCACPVVVLDERIPNLSNVTPPSLSTKGQASISALSEDQIGHFQGQAIVLVFNTNHWDFVTKATGTLPPLQRQWVPLRDKLGGARASWDPVIASLKEAFPQGFTFRLPVSAVSVQPVIRRSQRNSAKDKGNVKAA</sequence>
<evidence type="ECO:0000313" key="3">
    <source>
        <dbReference type="EMBL" id="KAK0542636.1"/>
    </source>
</evidence>
<evidence type="ECO:0000256" key="1">
    <source>
        <dbReference type="SAM" id="Coils"/>
    </source>
</evidence>
<evidence type="ECO:0000256" key="2">
    <source>
        <dbReference type="SAM" id="MobiDB-lite"/>
    </source>
</evidence>
<dbReference type="EMBL" id="JAPDMZ010000480">
    <property type="protein sequence ID" value="KAK0542636.1"/>
    <property type="molecule type" value="Genomic_DNA"/>
</dbReference>
<feature type="region of interest" description="Disordered" evidence="2">
    <location>
        <begin position="66"/>
        <end position="132"/>
    </location>
</feature>
<proteinExistence type="predicted"/>
<accession>A0AAN6JNT3</accession>
<evidence type="ECO:0008006" key="5">
    <source>
        <dbReference type="Google" id="ProtNLM"/>
    </source>
</evidence>
<dbReference type="CDD" id="cd22744">
    <property type="entry name" value="OTU"/>
    <property type="match status" value="1"/>
</dbReference>
<feature type="compositionally biased region" description="Low complexity" evidence="2">
    <location>
        <begin position="89"/>
        <end position="99"/>
    </location>
</feature>
<comment type="caution">
    <text evidence="3">The sequence shown here is derived from an EMBL/GenBank/DDBJ whole genome shotgun (WGS) entry which is preliminary data.</text>
</comment>
<dbReference type="Gene3D" id="3.90.70.80">
    <property type="match status" value="1"/>
</dbReference>
<dbReference type="Proteomes" id="UP001176517">
    <property type="component" value="Unassembled WGS sequence"/>
</dbReference>
<name>A0AAN6JNT3_9BASI</name>